<organism evidence="2">
    <name type="scientific">Streptococcus parasanguinis</name>
    <dbReference type="NCBI Taxonomy" id="1318"/>
    <lineage>
        <taxon>Bacteria</taxon>
        <taxon>Bacillati</taxon>
        <taxon>Bacillota</taxon>
        <taxon>Bacilli</taxon>
        <taxon>Lactobacillales</taxon>
        <taxon>Streptococcaceae</taxon>
        <taxon>Streptococcus</taxon>
    </lineage>
</organism>
<proteinExistence type="predicted"/>
<accession>A0A6N3BMN2</accession>
<reference evidence="2" key="1">
    <citation type="submission" date="2019-11" db="EMBL/GenBank/DDBJ databases">
        <authorList>
            <person name="Feng L."/>
        </authorList>
    </citation>
    <scope>NUCLEOTIDE SEQUENCE</scope>
    <source>
        <strain evidence="2">SparasanguinisLFYP13</strain>
    </source>
</reference>
<gene>
    <name evidence="2" type="ORF">SPLFYP13_00858</name>
</gene>
<keyword evidence="1" id="KW-1133">Transmembrane helix</keyword>
<protein>
    <submittedName>
        <fullName evidence="2">Uncharacterized protein</fullName>
    </submittedName>
</protein>
<keyword evidence="1" id="KW-0812">Transmembrane</keyword>
<sequence>MTLTNLFFNMAVGISVFFVLCFIVLFVDYMMIYHSVNKNFKAVHHD</sequence>
<feature type="transmembrane region" description="Helical" evidence="1">
    <location>
        <begin position="6"/>
        <end position="31"/>
    </location>
</feature>
<dbReference type="EMBL" id="CACRUC010000018">
    <property type="protein sequence ID" value="VYU06106.1"/>
    <property type="molecule type" value="Genomic_DNA"/>
</dbReference>
<evidence type="ECO:0000256" key="1">
    <source>
        <dbReference type="SAM" id="Phobius"/>
    </source>
</evidence>
<keyword evidence="1" id="KW-0472">Membrane</keyword>
<evidence type="ECO:0000313" key="2">
    <source>
        <dbReference type="EMBL" id="VYU06106.1"/>
    </source>
</evidence>
<dbReference type="AlphaFoldDB" id="A0A6N3BMN2"/>
<name>A0A6N3BMN2_STRPA</name>